<proteinExistence type="predicted"/>
<feature type="domain" description="Rhodanese" evidence="1">
    <location>
        <begin position="95"/>
        <end position="211"/>
    </location>
</feature>
<dbReference type="EMBL" id="CP035033">
    <property type="protein sequence ID" value="QAB16485.1"/>
    <property type="molecule type" value="Genomic_DNA"/>
</dbReference>
<dbReference type="InterPro" id="IPR001763">
    <property type="entry name" value="Rhodanese-like_dom"/>
</dbReference>
<dbReference type="CDD" id="cd00158">
    <property type="entry name" value="RHOD"/>
    <property type="match status" value="1"/>
</dbReference>
<dbReference type="KEGG" id="htr:EPV75_08870"/>
<protein>
    <submittedName>
        <fullName evidence="2">Rhodanese-like domain-containing protein</fullName>
    </submittedName>
</protein>
<organism evidence="2 3">
    <name type="scientific">Hydrogenovibrio thermophilus</name>
    <dbReference type="NCBI Taxonomy" id="265883"/>
    <lineage>
        <taxon>Bacteria</taxon>
        <taxon>Pseudomonadati</taxon>
        <taxon>Pseudomonadota</taxon>
        <taxon>Gammaproteobacteria</taxon>
        <taxon>Thiotrichales</taxon>
        <taxon>Piscirickettsiaceae</taxon>
        <taxon>Hydrogenovibrio</taxon>
    </lineage>
</organism>
<evidence type="ECO:0000259" key="1">
    <source>
        <dbReference type="PROSITE" id="PS50206"/>
    </source>
</evidence>
<keyword evidence="3" id="KW-1185">Reference proteome</keyword>
<sequence length="213" mass="23569">MLSGPLGALFGTSSVYAAEQKVNITKDLASITVMDNGKKYVIKRNQNVKNTINEDYALTSRACPPFCVQPMQLLPGVHTIGEIEMLKFLKARSDGDKSIMIIDSRTPDWVRKGSIPSAINIPWTQLYPESSSYQPFVVEDLLTSRFGAKVDDGIWDFSNAKTLVMFCNGPWCGQSPTNIKALVNMGYPADKIYWYRGGMQAWNALGLTTTTSP</sequence>
<name>A0A410H6D2_9GAMM</name>
<evidence type="ECO:0000313" key="2">
    <source>
        <dbReference type="EMBL" id="QAB16485.1"/>
    </source>
</evidence>
<dbReference type="InterPro" id="IPR036873">
    <property type="entry name" value="Rhodanese-like_dom_sf"/>
</dbReference>
<dbReference type="Pfam" id="PF00581">
    <property type="entry name" value="Rhodanese"/>
    <property type="match status" value="1"/>
</dbReference>
<dbReference type="AlphaFoldDB" id="A0A410H6D2"/>
<evidence type="ECO:0000313" key="3">
    <source>
        <dbReference type="Proteomes" id="UP000285478"/>
    </source>
</evidence>
<dbReference type="SMART" id="SM00450">
    <property type="entry name" value="RHOD"/>
    <property type="match status" value="1"/>
</dbReference>
<gene>
    <name evidence="2" type="ORF">EPV75_08870</name>
</gene>
<dbReference type="Proteomes" id="UP000285478">
    <property type="component" value="Chromosome"/>
</dbReference>
<reference evidence="2 3" key="1">
    <citation type="journal article" date="2018" name="Environ. Microbiol.">
        <title>Genomes of ubiquitous marine and hypersaline Hydrogenovibrio, Thiomicrorhabdus and Thiomicrospira spp. encode a diversity of mechanisms to sustain chemolithoautotrophy in heterogeneous environments.</title>
        <authorList>
            <person name="Scott K.M."/>
            <person name="Williams J."/>
            <person name="Porter C.M.B."/>
            <person name="Russel S."/>
            <person name="Harmer T.L."/>
            <person name="Paul J.H."/>
            <person name="Antonen K.M."/>
            <person name="Bridges M.K."/>
            <person name="Camper G.J."/>
            <person name="Campla C.K."/>
            <person name="Casella L.G."/>
            <person name="Chase E."/>
            <person name="Conrad J.W."/>
            <person name="Cruz M.C."/>
            <person name="Dunlap D.S."/>
            <person name="Duran L."/>
            <person name="Fahsbender E.M."/>
            <person name="Goldsmith D.B."/>
            <person name="Keeley R.F."/>
            <person name="Kondoff M.R."/>
            <person name="Kussy B.I."/>
            <person name="Lane M.K."/>
            <person name="Lawler S."/>
            <person name="Leigh B.A."/>
            <person name="Lewis C."/>
            <person name="Lostal L.M."/>
            <person name="Marking D."/>
            <person name="Mancera P.A."/>
            <person name="McClenthan E.C."/>
            <person name="McIntyre E.A."/>
            <person name="Mine J.A."/>
            <person name="Modi S."/>
            <person name="Moore B.D."/>
            <person name="Morgan W.A."/>
            <person name="Nelson K.M."/>
            <person name="Nguyen K.N."/>
            <person name="Ogburn N."/>
            <person name="Parrino D.G."/>
            <person name="Pedapudi A.D."/>
            <person name="Pelham R.P."/>
            <person name="Preece A.M."/>
            <person name="Rampersad E.A."/>
            <person name="Richardson J.C."/>
            <person name="Rodgers C.M."/>
            <person name="Schaffer B.L."/>
            <person name="Sheridan N.E."/>
            <person name="Solone M.R."/>
            <person name="Staley Z.R."/>
            <person name="Tabuchi M."/>
            <person name="Waide R.J."/>
            <person name="Wanjugi P.W."/>
            <person name="Young S."/>
            <person name="Clum A."/>
            <person name="Daum C."/>
            <person name="Huntemann M."/>
            <person name="Ivanova N."/>
            <person name="Kyrpides N."/>
            <person name="Mikhailova N."/>
            <person name="Palaniappan K."/>
            <person name="Pillay M."/>
            <person name="Reddy T.B.K."/>
            <person name="Shapiro N."/>
            <person name="Stamatis D."/>
            <person name="Varghese N."/>
            <person name="Woyke T."/>
            <person name="Boden R."/>
            <person name="Freyermuth S.K."/>
            <person name="Kerfeld C.A."/>
        </authorList>
    </citation>
    <scope>NUCLEOTIDE SEQUENCE [LARGE SCALE GENOMIC DNA]</scope>
    <source>
        <strain evidence="2 3">JR-2</strain>
    </source>
</reference>
<dbReference type="Gene3D" id="3.40.250.10">
    <property type="entry name" value="Rhodanese-like domain"/>
    <property type="match status" value="1"/>
</dbReference>
<dbReference type="PROSITE" id="PS50206">
    <property type="entry name" value="RHODANESE_3"/>
    <property type="match status" value="1"/>
</dbReference>
<dbReference type="SUPFAM" id="SSF52821">
    <property type="entry name" value="Rhodanese/Cell cycle control phosphatase"/>
    <property type="match status" value="1"/>
</dbReference>
<accession>A0A410H6D2</accession>